<dbReference type="AlphaFoldDB" id="A0A223P103"/>
<protein>
    <submittedName>
        <fullName evidence="1">Uncharacterized protein</fullName>
    </submittedName>
</protein>
<sequence>MVLILIACAMIHLSDFPKNSYFCSSFHTVCSGIDEFYGKI</sequence>
<keyword evidence="2" id="KW-1185">Reference proteome</keyword>
<dbReference type="EMBL" id="CP022743">
    <property type="protein sequence ID" value="ASU35795.1"/>
    <property type="molecule type" value="Genomic_DNA"/>
</dbReference>
<evidence type="ECO:0000313" key="1">
    <source>
        <dbReference type="EMBL" id="ASU35795.1"/>
    </source>
</evidence>
<reference evidence="1 2" key="1">
    <citation type="submission" date="2017-08" db="EMBL/GenBank/DDBJ databases">
        <title>Complete genome sequence of Mucilaginibacter sp. strain BJC16-A31.</title>
        <authorList>
            <consortium name="Henan University of Science and Technology"/>
            <person name="You X."/>
        </authorList>
    </citation>
    <scope>NUCLEOTIDE SEQUENCE [LARGE SCALE GENOMIC DNA]</scope>
    <source>
        <strain evidence="1 2">BJC16-A31</strain>
    </source>
</reference>
<dbReference type="Proteomes" id="UP000215002">
    <property type="component" value="Chromosome"/>
</dbReference>
<dbReference type="KEGG" id="muc:MuYL_3910"/>
<organism evidence="1 2">
    <name type="scientific">Mucilaginibacter xinganensis</name>
    <dbReference type="NCBI Taxonomy" id="1234841"/>
    <lineage>
        <taxon>Bacteria</taxon>
        <taxon>Pseudomonadati</taxon>
        <taxon>Bacteroidota</taxon>
        <taxon>Sphingobacteriia</taxon>
        <taxon>Sphingobacteriales</taxon>
        <taxon>Sphingobacteriaceae</taxon>
        <taxon>Mucilaginibacter</taxon>
    </lineage>
</organism>
<accession>A0A223P103</accession>
<name>A0A223P103_9SPHI</name>
<proteinExistence type="predicted"/>
<gene>
    <name evidence="1" type="ORF">MuYL_3910</name>
</gene>
<evidence type="ECO:0000313" key="2">
    <source>
        <dbReference type="Proteomes" id="UP000215002"/>
    </source>
</evidence>